<dbReference type="RefSeq" id="WP_309490907.1">
    <property type="nucleotide sequence ID" value="NZ_JAENIG010000012.1"/>
</dbReference>
<dbReference type="Proteomes" id="UP000634206">
    <property type="component" value="Unassembled WGS sequence"/>
</dbReference>
<evidence type="ECO:0000256" key="2">
    <source>
        <dbReference type="SAM" id="SignalP"/>
    </source>
</evidence>
<evidence type="ECO:0000256" key="1">
    <source>
        <dbReference type="SAM" id="MobiDB-lite"/>
    </source>
</evidence>
<accession>A0AAE2VDT1</accession>
<organism evidence="3 4">
    <name type="scientific">Oceaniferula flava</name>
    <dbReference type="NCBI Taxonomy" id="2800421"/>
    <lineage>
        <taxon>Bacteria</taxon>
        <taxon>Pseudomonadati</taxon>
        <taxon>Verrucomicrobiota</taxon>
        <taxon>Verrucomicrobiia</taxon>
        <taxon>Verrucomicrobiales</taxon>
        <taxon>Verrucomicrobiaceae</taxon>
        <taxon>Oceaniferula</taxon>
    </lineage>
</organism>
<protein>
    <submittedName>
        <fullName evidence="3">Uncharacterized protein</fullName>
    </submittedName>
</protein>
<name>A0AAE2VDT1_9BACT</name>
<reference evidence="3" key="1">
    <citation type="submission" date="2021-01" db="EMBL/GenBank/DDBJ databases">
        <title>Modified the classification status of verrucomicrobia.</title>
        <authorList>
            <person name="Feng X."/>
        </authorList>
    </citation>
    <scope>NUCLEOTIDE SEQUENCE</scope>
    <source>
        <strain evidence="3">5K15</strain>
    </source>
</reference>
<feature type="chain" id="PRO_5041946379" evidence="2">
    <location>
        <begin position="38"/>
        <end position="215"/>
    </location>
</feature>
<feature type="compositionally biased region" description="Polar residues" evidence="1">
    <location>
        <begin position="202"/>
        <end position="215"/>
    </location>
</feature>
<comment type="caution">
    <text evidence="3">The sequence shown here is derived from an EMBL/GenBank/DDBJ whole genome shotgun (WGS) entry which is preliminary data.</text>
</comment>
<keyword evidence="4" id="KW-1185">Reference proteome</keyword>
<feature type="region of interest" description="Disordered" evidence="1">
    <location>
        <begin position="188"/>
        <end position="215"/>
    </location>
</feature>
<evidence type="ECO:0000313" key="3">
    <source>
        <dbReference type="EMBL" id="MBK1856286.1"/>
    </source>
</evidence>
<gene>
    <name evidence="3" type="ORF">JIN83_15040</name>
</gene>
<dbReference type="EMBL" id="JAENIG010000012">
    <property type="protein sequence ID" value="MBK1856286.1"/>
    <property type="molecule type" value="Genomic_DNA"/>
</dbReference>
<sequence length="215" mass="24265">MKTILKHTILRPIGRATLATAGAITMLTALQPTCAQANVKEDPQNVRIMRNEDGSFTEFRRSPDERVIERRTYGDRQGGNGDRVLRMTVIYRKDKNGKLRSGKIHGGNGQVLYRVVYGYRRSDGKLVAEDMFDARQKRGDYVINPKSQKPEFKEKPVRCLRHRYDAQGRQLKPIVVCAPAGKTAEKLFGKEGSSHIEDPWANSGTTVNPNSRPVR</sequence>
<feature type="signal peptide" evidence="2">
    <location>
        <begin position="1"/>
        <end position="37"/>
    </location>
</feature>
<dbReference type="AlphaFoldDB" id="A0AAE2VDT1"/>
<proteinExistence type="predicted"/>
<feature type="compositionally biased region" description="Basic and acidic residues" evidence="1">
    <location>
        <begin position="188"/>
        <end position="198"/>
    </location>
</feature>
<keyword evidence="2" id="KW-0732">Signal</keyword>
<evidence type="ECO:0000313" key="4">
    <source>
        <dbReference type="Proteomes" id="UP000634206"/>
    </source>
</evidence>